<accession>A0A7X1B1V7</accession>
<keyword evidence="2" id="KW-0326">Glycosidase</keyword>
<dbReference type="SUPFAM" id="SSF51445">
    <property type="entry name" value="(Trans)glycosidases"/>
    <property type="match status" value="1"/>
</dbReference>
<dbReference type="GO" id="GO:0090599">
    <property type="term" value="F:alpha-glucosidase activity"/>
    <property type="evidence" value="ECO:0007669"/>
    <property type="project" value="TreeGrafter"/>
</dbReference>
<dbReference type="InterPro" id="IPR017853">
    <property type="entry name" value="GH"/>
</dbReference>
<name>A0A7X1B1V7_9BACT</name>
<dbReference type="Pfam" id="PF17137">
    <property type="entry name" value="DUF5110"/>
    <property type="match status" value="1"/>
</dbReference>
<comment type="similarity">
    <text evidence="1 2">Belongs to the glycosyl hydrolase 31 family.</text>
</comment>
<comment type="caution">
    <text evidence="6">The sequence shown here is derived from an EMBL/GenBank/DDBJ whole genome shotgun (WGS) entry which is preliminary data.</text>
</comment>
<reference evidence="6 7" key="1">
    <citation type="submission" date="2020-07" db="EMBL/GenBank/DDBJ databases">
        <authorList>
            <person name="Feng X."/>
        </authorList>
    </citation>
    <scope>NUCLEOTIDE SEQUENCE [LARGE SCALE GENOMIC DNA]</scope>
    <source>
        <strain evidence="6 7">JCM14086</strain>
    </source>
</reference>
<evidence type="ECO:0000259" key="3">
    <source>
        <dbReference type="Pfam" id="PF01055"/>
    </source>
</evidence>
<dbReference type="InterPro" id="IPR048395">
    <property type="entry name" value="Glyco_hydro_31_C"/>
</dbReference>
<dbReference type="InterPro" id="IPR033403">
    <property type="entry name" value="DUF5110"/>
</dbReference>
<dbReference type="Pfam" id="PF21365">
    <property type="entry name" value="Glyco_hydro_31_3rd"/>
    <property type="match status" value="1"/>
</dbReference>
<proteinExistence type="inferred from homology"/>
<dbReference type="Pfam" id="PF01055">
    <property type="entry name" value="Glyco_hydro_31_2nd"/>
    <property type="match status" value="1"/>
</dbReference>
<evidence type="ECO:0000259" key="4">
    <source>
        <dbReference type="Pfam" id="PF17137"/>
    </source>
</evidence>
<feature type="domain" description="Glycosyl hydrolase family 31 C-terminal" evidence="5">
    <location>
        <begin position="554"/>
        <end position="639"/>
    </location>
</feature>
<evidence type="ECO:0000256" key="2">
    <source>
        <dbReference type="RuleBase" id="RU361185"/>
    </source>
</evidence>
<dbReference type="InterPro" id="IPR013780">
    <property type="entry name" value="Glyco_hydro_b"/>
</dbReference>
<evidence type="ECO:0000259" key="5">
    <source>
        <dbReference type="Pfam" id="PF21365"/>
    </source>
</evidence>
<sequence length="775" mass="88465">MKGFENARFSCISSGLVRMEYDPEGRFEDRKSVRALARPEAIPFLEEEVRDDGTLLLRTEKLEIHYKPDGRPFHSGNLKVHHPHSGDLIWTPGQVDEENLGGAHMSMDAVQRGIIAEGVHPATDAYHVNDHMFCLWAYKGWGIEAANYDASGSLEQVIAENKDEDLPAGILKLLQERRKYPPGILSRAGYFLYNDSEQPVIDPETNWLTPRGAGDEALDLYLFVYGNDFKEALADYIALFGPAPMPPRYSLGLWYSRYPTFNREGLEELISEFSKRDLPLDVLVLDLEWHQHGWIGWDWDESHIPNPKQFLDELHAQSIYTTLNLHPKGVPIADSRYQDFIDAAGIDPVVEERPDGVKFAGNYELTEERHAAAFMDVLHKPIQEDGVDFWWIDGPGPGDEDLICPQFWTNEVFFRHIKENSPERRPMIYSRSAGLGSHRYPFYFTGDTLCQFEVLESQVEYTLRAGHIGQSMMTHDIGGHKSSGYYLDLELYLRWLQWGVMSPVCRLHSSYGGERRPWKYESELCEIAFAKAIRWRMELLPYFYTLTWESSQTGLPLCRSNPLEAPDWEEGYSIWDSYFLGDRIYCAPIVTPGSWRDLHLPPGEWVHMLTGESFTGDQPRRLICELDIFPVFVRKGSIVVKQDYSLRAGFLPRTLCVELHPAGPGHRDTFTLYLDDGISCRHEQGHYNLIEFRSEETEQGVAVNWKCVHRSTDVPMPEQIVIKVHGESLSLAGVEGGQSLDVADESTADESVFRIEMNEISEAESVITMARGQKG</sequence>
<dbReference type="AlphaFoldDB" id="A0A7X1B1V7"/>
<evidence type="ECO:0000256" key="1">
    <source>
        <dbReference type="ARBA" id="ARBA00007806"/>
    </source>
</evidence>
<dbReference type="SUPFAM" id="SSF51011">
    <property type="entry name" value="Glycosyl hydrolase domain"/>
    <property type="match status" value="1"/>
</dbReference>
<dbReference type="PANTHER" id="PTHR22762:SF89">
    <property type="entry name" value="ALPHA-XYLOSIDASE"/>
    <property type="match status" value="1"/>
</dbReference>
<keyword evidence="2" id="KW-0378">Hydrolase</keyword>
<dbReference type="Gene3D" id="2.60.40.1180">
    <property type="entry name" value="Golgi alpha-mannosidase II"/>
    <property type="match status" value="2"/>
</dbReference>
<dbReference type="Gene3D" id="3.20.20.80">
    <property type="entry name" value="Glycosidases"/>
    <property type="match status" value="1"/>
</dbReference>
<evidence type="ECO:0000313" key="6">
    <source>
        <dbReference type="EMBL" id="MBC2602940.1"/>
    </source>
</evidence>
<dbReference type="InterPro" id="IPR000322">
    <property type="entry name" value="Glyco_hydro_31_TIM"/>
</dbReference>
<organism evidence="6 7">
    <name type="scientific">Puniceicoccus vermicola</name>
    <dbReference type="NCBI Taxonomy" id="388746"/>
    <lineage>
        <taxon>Bacteria</taxon>
        <taxon>Pseudomonadati</taxon>
        <taxon>Verrucomicrobiota</taxon>
        <taxon>Opitutia</taxon>
        <taxon>Puniceicoccales</taxon>
        <taxon>Puniceicoccaceae</taxon>
        <taxon>Puniceicoccus</taxon>
    </lineage>
</organism>
<dbReference type="Proteomes" id="UP000525652">
    <property type="component" value="Unassembled WGS sequence"/>
</dbReference>
<dbReference type="PANTHER" id="PTHR22762">
    <property type="entry name" value="ALPHA-GLUCOSIDASE"/>
    <property type="match status" value="1"/>
</dbReference>
<feature type="domain" description="Glycoside hydrolase family 31 TIM barrel" evidence="3">
    <location>
        <begin position="244"/>
        <end position="546"/>
    </location>
</feature>
<feature type="domain" description="DUF5110" evidence="4">
    <location>
        <begin position="662"/>
        <end position="726"/>
    </location>
</feature>
<evidence type="ECO:0000313" key="7">
    <source>
        <dbReference type="Proteomes" id="UP000525652"/>
    </source>
</evidence>
<dbReference type="GO" id="GO:0005975">
    <property type="term" value="P:carbohydrate metabolic process"/>
    <property type="evidence" value="ECO:0007669"/>
    <property type="project" value="InterPro"/>
</dbReference>
<protein>
    <submittedName>
        <fullName evidence="6">DUF5110 domain-containing protein</fullName>
    </submittedName>
</protein>
<keyword evidence="7" id="KW-1185">Reference proteome</keyword>
<dbReference type="GO" id="GO:0006491">
    <property type="term" value="P:N-glycan processing"/>
    <property type="evidence" value="ECO:0007669"/>
    <property type="project" value="TreeGrafter"/>
</dbReference>
<dbReference type="EMBL" id="JACHVA010000107">
    <property type="protein sequence ID" value="MBC2602940.1"/>
    <property type="molecule type" value="Genomic_DNA"/>
</dbReference>
<dbReference type="RefSeq" id="WP_185693602.1">
    <property type="nucleotide sequence ID" value="NZ_JACHVA010000107.1"/>
</dbReference>
<gene>
    <name evidence="6" type="ORF">H5P30_14245</name>
</gene>